<reference evidence="2" key="2">
    <citation type="journal article" date="2021" name="Genome Biol. Evol.">
        <title>Developing a high-quality reference genome for a parasitic bivalve with doubly uniparental inheritance (Bivalvia: Unionida).</title>
        <authorList>
            <person name="Smith C.H."/>
        </authorList>
    </citation>
    <scope>NUCLEOTIDE SEQUENCE</scope>
    <source>
        <strain evidence="2">CHS0354</strain>
        <tissue evidence="2">Mantle</tissue>
    </source>
</reference>
<feature type="domain" description="LolA-like" evidence="1">
    <location>
        <begin position="88"/>
        <end position="127"/>
    </location>
</feature>
<reference evidence="2" key="1">
    <citation type="journal article" date="2021" name="Genome Biol. Evol.">
        <title>A High-Quality Reference Genome for a Parasitic Bivalve with Doubly Uniparental Inheritance (Bivalvia: Unionida).</title>
        <authorList>
            <person name="Smith C.H."/>
        </authorList>
    </citation>
    <scope>NUCLEOTIDE SEQUENCE</scope>
    <source>
        <strain evidence="2">CHS0354</strain>
    </source>
</reference>
<dbReference type="PANTHER" id="PTHR36902:SF1">
    <property type="entry name" value="ENRICHED IN SURFACE-LABELED PROTEOME PROTEIN 9"/>
    <property type="match status" value="1"/>
</dbReference>
<protein>
    <recommendedName>
        <fullName evidence="1">LolA-like domain-containing protein</fullName>
    </recommendedName>
</protein>
<reference evidence="2" key="3">
    <citation type="submission" date="2023-05" db="EMBL/GenBank/DDBJ databases">
        <authorList>
            <person name="Smith C.H."/>
        </authorList>
    </citation>
    <scope>NUCLEOTIDE SEQUENCE</scope>
    <source>
        <strain evidence="2">CHS0354</strain>
        <tissue evidence="2">Mantle</tissue>
    </source>
</reference>
<dbReference type="EMBL" id="JAEAOA010001326">
    <property type="protein sequence ID" value="KAK3584921.1"/>
    <property type="molecule type" value="Genomic_DNA"/>
</dbReference>
<name>A0AAE0S421_9BIVA</name>
<accession>A0AAE0S421</accession>
<dbReference type="Proteomes" id="UP001195483">
    <property type="component" value="Unassembled WGS sequence"/>
</dbReference>
<dbReference type="PANTHER" id="PTHR36902">
    <property type="entry name" value="ENRICHED IN SURFACE-LABELED PROTEOME PROTEIN 9"/>
    <property type="match status" value="1"/>
</dbReference>
<keyword evidence="3" id="KW-1185">Reference proteome</keyword>
<dbReference type="AlphaFoldDB" id="A0AAE0S421"/>
<dbReference type="InterPro" id="IPR058831">
    <property type="entry name" value="LolA-like_dom_2nd"/>
</dbReference>
<organism evidence="2 3">
    <name type="scientific">Potamilus streckersoni</name>
    <dbReference type="NCBI Taxonomy" id="2493646"/>
    <lineage>
        <taxon>Eukaryota</taxon>
        <taxon>Metazoa</taxon>
        <taxon>Spiralia</taxon>
        <taxon>Lophotrochozoa</taxon>
        <taxon>Mollusca</taxon>
        <taxon>Bivalvia</taxon>
        <taxon>Autobranchia</taxon>
        <taxon>Heteroconchia</taxon>
        <taxon>Palaeoheterodonta</taxon>
        <taxon>Unionida</taxon>
        <taxon>Unionoidea</taxon>
        <taxon>Unionidae</taxon>
        <taxon>Ambleminae</taxon>
        <taxon>Lampsilini</taxon>
        <taxon>Potamilus</taxon>
    </lineage>
</organism>
<evidence type="ECO:0000313" key="3">
    <source>
        <dbReference type="Proteomes" id="UP001195483"/>
    </source>
</evidence>
<sequence>MGNATILGMSVQHWQACIYWNATNSTFLVDYYFTQNWDTASTYQHVPVRANVTGSKWQNGTQTFFNHVYDYYAFHVTLDQDPDIFTTPKGVICPGRKRTRPIPQLPDYFYFRVEVIYPDLGTVSAIDHRKLLARFLIWFMEPRLEPLCHGHTLFEQTDSLKATIGNFMKKQCEVSKKTRKKSQEKKEARIPVAEDFYKRVWYDEDYKLYRKDYRPLSPDDPTYTTNPLTEIHDFNTGNF</sequence>
<evidence type="ECO:0000313" key="2">
    <source>
        <dbReference type="EMBL" id="KAK3584921.1"/>
    </source>
</evidence>
<comment type="caution">
    <text evidence="2">The sequence shown here is derived from an EMBL/GenBank/DDBJ whole genome shotgun (WGS) entry which is preliminary data.</text>
</comment>
<evidence type="ECO:0000259" key="1">
    <source>
        <dbReference type="Pfam" id="PF25898"/>
    </source>
</evidence>
<proteinExistence type="predicted"/>
<feature type="domain" description="LolA-like" evidence="1">
    <location>
        <begin position="197"/>
        <end position="237"/>
    </location>
</feature>
<dbReference type="Pfam" id="PF25898">
    <property type="entry name" value="LolA_2nd_metazoa"/>
    <property type="match status" value="2"/>
</dbReference>
<gene>
    <name evidence="2" type="ORF">CHS0354_021794</name>
</gene>